<evidence type="ECO:0000313" key="3">
    <source>
        <dbReference type="Proteomes" id="UP000010422"/>
    </source>
</evidence>
<evidence type="ECO:0000313" key="2">
    <source>
        <dbReference type="EMBL" id="CCJ29324.1"/>
    </source>
</evidence>
<keyword evidence="1" id="KW-0812">Transmembrane</keyword>
<reference evidence="2 3" key="1">
    <citation type="journal article" date="2012" name="MBio">
        <title>De novo assembly of the Pneumocystis jirovecii genome from a single bronchoalveolar lavage fluid specimen from a patient.</title>
        <authorList>
            <person name="Cisse O.H."/>
            <person name="Pagni M."/>
            <person name="Hauser P.M."/>
        </authorList>
    </citation>
    <scope>NUCLEOTIDE SEQUENCE [LARGE SCALE GENOMIC DNA]</scope>
    <source>
        <strain evidence="2 3">SE8</strain>
    </source>
</reference>
<proteinExistence type="predicted"/>
<comment type="caution">
    <text evidence="2">The sequence shown here is derived from an EMBL/GenBank/DDBJ whole genome shotgun (WGS) entry which is preliminary data.</text>
</comment>
<dbReference type="Proteomes" id="UP000010422">
    <property type="component" value="Unassembled WGS sequence"/>
</dbReference>
<dbReference type="VEuPathDB" id="FungiDB:PNEJI1_002556"/>
<dbReference type="STRING" id="1209962.L0PB57"/>
<gene>
    <name evidence="2" type="ORF">PNEJI1_002556</name>
</gene>
<feature type="transmembrane region" description="Helical" evidence="1">
    <location>
        <begin position="25"/>
        <end position="44"/>
    </location>
</feature>
<dbReference type="AlphaFoldDB" id="L0PB57"/>
<sequence>MQANYTLGIILYMDQNCALYLSSSLYLYFQSIAFDMFSIAYNITKDSFMRLRILQSFPVEHIYGRVLRSTLAFSMLLNTHIPPDNFPDNPNLSFSRILDYIQSSRPFFPIDSNTNYFELCIAIYMLDYILSQSSCQDIQIVEKICKLLKNVDEKILNSRNAFVVRTEAKVRIQRLLLRLTHTFGIFSKMHQSTLEYHFNKI</sequence>
<keyword evidence="1" id="KW-0472">Membrane</keyword>
<dbReference type="EMBL" id="CAKM01000175">
    <property type="protein sequence ID" value="CCJ29324.1"/>
    <property type="molecule type" value="Genomic_DNA"/>
</dbReference>
<keyword evidence="1" id="KW-1133">Transmembrane helix</keyword>
<name>L0PB57_PNEJI</name>
<dbReference type="InParanoid" id="L0PB57"/>
<protein>
    <submittedName>
        <fullName evidence="2">Uncharacterized protein</fullName>
    </submittedName>
</protein>
<accession>L0PB57</accession>
<organism evidence="3">
    <name type="scientific">Pneumocystis jirovecii</name>
    <name type="common">Human pneumocystis pneumonia agent</name>
    <dbReference type="NCBI Taxonomy" id="42068"/>
    <lineage>
        <taxon>Eukaryota</taxon>
        <taxon>Fungi</taxon>
        <taxon>Dikarya</taxon>
        <taxon>Ascomycota</taxon>
        <taxon>Taphrinomycotina</taxon>
        <taxon>Pneumocystomycetes</taxon>
        <taxon>Pneumocystaceae</taxon>
        <taxon>Pneumocystis</taxon>
    </lineage>
</organism>
<evidence type="ECO:0000256" key="1">
    <source>
        <dbReference type="SAM" id="Phobius"/>
    </source>
</evidence>